<evidence type="ECO:0000256" key="3">
    <source>
        <dbReference type="ARBA" id="ARBA00022722"/>
    </source>
</evidence>
<dbReference type="Gene3D" id="3.30.230.10">
    <property type="match status" value="1"/>
</dbReference>
<evidence type="ECO:0000256" key="7">
    <source>
        <dbReference type="HAMAP-Rule" id="MF_00227"/>
    </source>
</evidence>
<keyword evidence="2 7" id="KW-0819">tRNA processing</keyword>
<evidence type="ECO:0000313" key="8">
    <source>
        <dbReference type="EMBL" id="CAH0994179.1"/>
    </source>
</evidence>
<dbReference type="PROSITE" id="PS00648">
    <property type="entry name" value="RIBONUCLEASE_P"/>
    <property type="match status" value="1"/>
</dbReference>
<dbReference type="InterPro" id="IPR020539">
    <property type="entry name" value="RNase_P_CS"/>
</dbReference>
<dbReference type="Proteomes" id="UP000837932">
    <property type="component" value="Unassembled WGS sequence"/>
</dbReference>
<dbReference type="SUPFAM" id="SSF54211">
    <property type="entry name" value="Ribosomal protein S5 domain 2-like"/>
    <property type="match status" value="1"/>
</dbReference>
<dbReference type="EC" id="3.1.26.5" evidence="7"/>
<keyword evidence="5 7" id="KW-0378">Hydrolase</keyword>
<evidence type="ECO:0000256" key="6">
    <source>
        <dbReference type="ARBA" id="ARBA00022884"/>
    </source>
</evidence>
<comment type="subunit">
    <text evidence="7">Consists of a catalytic RNA component (M1 or rnpB) and a protein subunit.</text>
</comment>
<proteinExistence type="inferred from homology"/>
<keyword evidence="3 7" id="KW-0540">Nuclease</keyword>
<comment type="caution">
    <text evidence="8">The sequence shown here is derived from an EMBL/GenBank/DDBJ whole genome shotgun (WGS) entry which is preliminary data.</text>
</comment>
<evidence type="ECO:0000256" key="1">
    <source>
        <dbReference type="ARBA" id="ARBA00002663"/>
    </source>
</evidence>
<protein>
    <recommendedName>
        <fullName evidence="7">Ribonuclease P protein component</fullName>
        <shortName evidence="7">RNase P protein</shortName>
        <shortName evidence="7">RNaseP protein</shortName>
        <ecNumber evidence="7">3.1.26.5</ecNumber>
    </recommendedName>
    <alternativeName>
        <fullName evidence="7">Protein C5</fullName>
    </alternativeName>
</protein>
<dbReference type="HAMAP" id="MF_00227">
    <property type="entry name" value="RNase_P"/>
    <property type="match status" value="1"/>
</dbReference>
<keyword evidence="6 7" id="KW-0694">RNA-binding</keyword>
<evidence type="ECO:0000256" key="4">
    <source>
        <dbReference type="ARBA" id="ARBA00022759"/>
    </source>
</evidence>
<name>A0ABM9AKW7_9BACT</name>
<gene>
    <name evidence="7 8" type="primary">rnpA</name>
    <name evidence="8" type="ORF">EMA8858_00287</name>
</gene>
<dbReference type="EMBL" id="CAKLPY010000001">
    <property type="protein sequence ID" value="CAH0994179.1"/>
    <property type="molecule type" value="Genomic_DNA"/>
</dbReference>
<comment type="similarity">
    <text evidence="7">Belongs to the RnpA family.</text>
</comment>
<dbReference type="InterPro" id="IPR014721">
    <property type="entry name" value="Ribsml_uS5_D2-typ_fold_subgr"/>
</dbReference>
<comment type="catalytic activity">
    <reaction evidence="7">
        <text>Endonucleolytic cleavage of RNA, removing 5'-extranucleotides from tRNA precursor.</text>
        <dbReference type="EC" id="3.1.26.5"/>
    </reaction>
</comment>
<keyword evidence="9" id="KW-1185">Reference proteome</keyword>
<dbReference type="InterPro" id="IPR020568">
    <property type="entry name" value="Ribosomal_Su5_D2-typ_SF"/>
</dbReference>
<evidence type="ECO:0000256" key="5">
    <source>
        <dbReference type="ARBA" id="ARBA00022801"/>
    </source>
</evidence>
<evidence type="ECO:0000313" key="9">
    <source>
        <dbReference type="Proteomes" id="UP000837932"/>
    </source>
</evidence>
<dbReference type="InterPro" id="IPR000100">
    <property type="entry name" value="RNase_P"/>
</dbReference>
<accession>A0ABM9AKW7</accession>
<organism evidence="8 9">
    <name type="scientific">Emticicia aquatica</name>
    <dbReference type="NCBI Taxonomy" id="1681835"/>
    <lineage>
        <taxon>Bacteria</taxon>
        <taxon>Pseudomonadati</taxon>
        <taxon>Bacteroidota</taxon>
        <taxon>Cytophagia</taxon>
        <taxon>Cytophagales</taxon>
        <taxon>Leadbetterellaceae</taxon>
        <taxon>Emticicia</taxon>
    </lineage>
</organism>
<dbReference type="GO" id="GO:0004526">
    <property type="term" value="F:ribonuclease P activity"/>
    <property type="evidence" value="ECO:0007669"/>
    <property type="project" value="UniProtKB-EC"/>
</dbReference>
<dbReference type="Pfam" id="PF00825">
    <property type="entry name" value="Ribonuclease_P"/>
    <property type="match status" value="1"/>
</dbReference>
<evidence type="ECO:0000256" key="2">
    <source>
        <dbReference type="ARBA" id="ARBA00022694"/>
    </source>
</evidence>
<keyword evidence="4 7" id="KW-0255">Endonuclease</keyword>
<reference evidence="8" key="1">
    <citation type="submission" date="2021-12" db="EMBL/GenBank/DDBJ databases">
        <authorList>
            <person name="Rodrigo-Torres L."/>
            <person name="Arahal R. D."/>
            <person name="Lucena T."/>
        </authorList>
    </citation>
    <scope>NUCLEOTIDE SEQUENCE</scope>
    <source>
        <strain evidence="8">CECT 8858</strain>
    </source>
</reference>
<sequence length="142" mass="16540">MFFLRTIFSQPILKKTFKKDERLCSVKVIEGLFDRKNSANGGVFSYPLRIVFQPLLETPSSESIATICPQKTQVLFSVPKRQFKHAVDRNLIRRRIKEAYRLNKNLLSKKYSIAFIYIGKEIEDFKAIEKGMKGAFRKMNSI</sequence>
<comment type="function">
    <text evidence="1 7">RNaseP catalyzes the removal of the 5'-leader sequence from pre-tRNA to produce the mature 5'-terminus. It can also cleave other RNA substrates such as 4.5S RNA. The protein component plays an auxiliary but essential role in vivo by binding to the 5'-leader sequence and broadening the substrate specificity of the ribozyme.</text>
</comment>